<feature type="domain" description="EF-hand" evidence="1">
    <location>
        <begin position="61"/>
        <end position="96"/>
    </location>
</feature>
<dbReference type="PROSITE" id="PS50222">
    <property type="entry name" value="EF_HAND_2"/>
    <property type="match status" value="1"/>
</dbReference>
<dbReference type="InterPro" id="IPR056587">
    <property type="entry name" value="EF_EFCAB10_C"/>
</dbReference>
<evidence type="ECO:0000313" key="3">
    <source>
        <dbReference type="Proteomes" id="UP000583613"/>
    </source>
</evidence>
<feature type="non-terminal residue" evidence="2">
    <location>
        <position position="1"/>
    </location>
</feature>
<accession>A0A7K8Y6L1</accession>
<gene>
    <name evidence="2" type="primary">Efcab10</name>
    <name evidence="2" type="ORF">EUBBOU_R02633</name>
</gene>
<dbReference type="Proteomes" id="UP000583613">
    <property type="component" value="Unassembled WGS sequence"/>
</dbReference>
<feature type="non-terminal residue" evidence="2">
    <location>
        <position position="117"/>
    </location>
</feature>
<dbReference type="AlphaFoldDB" id="A0A7K8Y6L1"/>
<dbReference type="PANTHER" id="PTHR21847">
    <property type="entry name" value="EF-HAND CALCIUM-BINDING DOMAIN-CONTAINING PROTEIN 10"/>
    <property type="match status" value="1"/>
</dbReference>
<dbReference type="SUPFAM" id="SSF47391">
    <property type="entry name" value="Dimerization-anchoring domain of cAMP-dependent PK regulatory subunit"/>
    <property type="match status" value="1"/>
</dbReference>
<dbReference type="GO" id="GO:0005509">
    <property type="term" value="F:calcium ion binding"/>
    <property type="evidence" value="ECO:0007669"/>
    <property type="project" value="InterPro"/>
</dbReference>
<dbReference type="OrthoDB" id="10260455at2759"/>
<dbReference type="InterPro" id="IPR049760">
    <property type="entry name" value="DD_EFCAB10"/>
</dbReference>
<proteinExistence type="predicted"/>
<dbReference type="InterPro" id="IPR039879">
    <property type="entry name" value="EFC10"/>
</dbReference>
<name>A0A7K8Y6L1_9PICI</name>
<sequence>MAAREQRGLEYLRRQRLAELLQRLAAMLLYHRPERPREFLIQVLEGVKAARRGEGEYPELMDESNLEAMFSLLDVVGQGHIAPAEYGGALKALGLSTEELPFGEDRSITLDVFKEEV</sequence>
<comment type="caution">
    <text evidence="2">The sequence shown here is derived from an EMBL/GenBank/DDBJ whole genome shotgun (WGS) entry which is preliminary data.</text>
</comment>
<dbReference type="InterPro" id="IPR002048">
    <property type="entry name" value="EF_hand_dom"/>
</dbReference>
<evidence type="ECO:0000259" key="1">
    <source>
        <dbReference type="PROSITE" id="PS50222"/>
    </source>
</evidence>
<evidence type="ECO:0000313" key="2">
    <source>
        <dbReference type="EMBL" id="NXF98488.1"/>
    </source>
</evidence>
<organism evidence="2 3">
    <name type="scientific">Eubucco bourcierii</name>
    <name type="common">red-headed barbet</name>
    <dbReference type="NCBI Taxonomy" id="91767"/>
    <lineage>
        <taxon>Eukaryota</taxon>
        <taxon>Metazoa</taxon>
        <taxon>Chordata</taxon>
        <taxon>Craniata</taxon>
        <taxon>Vertebrata</taxon>
        <taxon>Euteleostomi</taxon>
        <taxon>Archelosauria</taxon>
        <taxon>Archosauria</taxon>
        <taxon>Dinosauria</taxon>
        <taxon>Saurischia</taxon>
        <taxon>Theropoda</taxon>
        <taxon>Coelurosauria</taxon>
        <taxon>Aves</taxon>
        <taxon>Neognathae</taxon>
        <taxon>Neoaves</taxon>
        <taxon>Telluraves</taxon>
        <taxon>Coraciimorphae</taxon>
        <taxon>Piciformes</taxon>
        <taxon>Ramphastidae</taxon>
        <taxon>Eubucco</taxon>
    </lineage>
</organism>
<keyword evidence="3" id="KW-1185">Reference proteome</keyword>
<dbReference type="EMBL" id="VWZE01026012">
    <property type="protein sequence ID" value="NXF98488.1"/>
    <property type="molecule type" value="Genomic_DNA"/>
</dbReference>
<dbReference type="CDD" id="cd22976">
    <property type="entry name" value="DD_EFCAB10"/>
    <property type="match status" value="1"/>
</dbReference>
<dbReference type="Pfam" id="PF24548">
    <property type="entry name" value="EF_EFCAB10_C"/>
    <property type="match status" value="1"/>
</dbReference>
<dbReference type="PANTHER" id="PTHR21847:SF1">
    <property type="entry name" value="EF-HAND CALCIUM-BINDING DOMAIN-CONTAINING PROTEIN 10"/>
    <property type="match status" value="1"/>
</dbReference>
<protein>
    <submittedName>
        <fullName evidence="2">EFC10 protein</fullName>
    </submittedName>
</protein>
<reference evidence="2 3" key="1">
    <citation type="submission" date="2019-09" db="EMBL/GenBank/DDBJ databases">
        <title>Bird 10,000 Genomes (B10K) Project - Family phase.</title>
        <authorList>
            <person name="Zhang G."/>
        </authorList>
    </citation>
    <scope>NUCLEOTIDE SEQUENCE [LARGE SCALE GENOMIC DNA]</scope>
    <source>
        <strain evidence="2">B10K-DU-001-04</strain>
        <tissue evidence="2">Muscle</tissue>
    </source>
</reference>